<dbReference type="Proteomes" id="UP000238954">
    <property type="component" value="Chromosome"/>
</dbReference>
<reference evidence="3" key="1">
    <citation type="submission" date="2017-11" db="EMBL/GenBank/DDBJ databases">
        <title>The complete genome sequence of Sphingopyxis pomeranensis sp. nov. strain WS5A3p.</title>
        <authorList>
            <person name="Kaminski M.A."/>
        </authorList>
    </citation>
    <scope>NUCLEOTIDE SEQUENCE [LARGE SCALE GENOMIC DNA]</scope>
    <source>
        <strain evidence="3">WS5A3p</strain>
    </source>
</reference>
<dbReference type="InterPro" id="IPR041487">
    <property type="entry name" value="HEPN/Toprim-NTD1"/>
</dbReference>
<organism evidence="2 3">
    <name type="scientific">Sphingopyxis lindanitolerans</name>
    <dbReference type="NCBI Taxonomy" id="2054227"/>
    <lineage>
        <taxon>Bacteria</taxon>
        <taxon>Pseudomonadati</taxon>
        <taxon>Pseudomonadota</taxon>
        <taxon>Alphaproteobacteria</taxon>
        <taxon>Sphingomonadales</taxon>
        <taxon>Sphingomonadaceae</taxon>
        <taxon>Sphingopyxis</taxon>
    </lineage>
</organism>
<dbReference type="EMBL" id="PHFW01000003">
    <property type="protein sequence ID" value="PQM26625.1"/>
    <property type="molecule type" value="Genomic_DNA"/>
</dbReference>
<dbReference type="RefSeq" id="WP_105999998.1">
    <property type="nucleotide sequence ID" value="NZ_CM009578.1"/>
</dbReference>
<dbReference type="AlphaFoldDB" id="A0A2S8B2J0"/>
<evidence type="ECO:0000259" key="1">
    <source>
        <dbReference type="Pfam" id="PF18871"/>
    </source>
</evidence>
<comment type="caution">
    <text evidence="2">The sequence shown here is derived from an EMBL/GenBank/DDBJ whole genome shotgun (WGS) entry which is preliminary data.</text>
</comment>
<evidence type="ECO:0000313" key="3">
    <source>
        <dbReference type="Proteomes" id="UP000238954"/>
    </source>
</evidence>
<dbReference type="Pfam" id="PF18871">
    <property type="entry name" value="HEPN_Toprim_N"/>
    <property type="match status" value="1"/>
</dbReference>
<dbReference type="OrthoDB" id="5141316at2"/>
<proteinExistence type="predicted"/>
<protein>
    <recommendedName>
        <fullName evidence="1">HEPN/Toprim N-terminal domain-containing protein</fullName>
    </recommendedName>
</protein>
<accession>A0A2S8B2J0</accession>
<sequence length="424" mass="47994">MGTAIELEVGDVSISYAKNHMGMDFGYLFQRGDETRRKSDAINYDYYEEHPEEKDELVVHEAAFVRPLSRMLPRLFLFGSSIESARFEYEAIIAEAREFASYGEPPDETDFLSFEEYCALIRRYPLSSLGGGTEFHDKEKAKGRLAADKDFDRLPWTDNSDSFWSESSFIAAKLAILSPESMLHVFALNPDNLDAEVKWEFGPLVVAGWASRENFEPGARRMQKILIATEGASDARIIKRALEILRPDVSDFFNFVDVDERHHFWGTGNLVKFAEGLLRIDVQNKVLFLFDNDAEGVDAYRKLNALKLPGNMRSMLLPDLDDFRSFPTRGPEGVGISDINGRAAAIECYLDLNLPSYGPAQVLWSNFKKDIEAWHGALEFKESYQRHFYDQSPEALLSASYDVSKLLKLLDALIKKASLVSSVA</sequence>
<name>A0A2S8B2J0_9SPHN</name>
<evidence type="ECO:0000313" key="2">
    <source>
        <dbReference type="EMBL" id="PQM26625.1"/>
    </source>
</evidence>
<keyword evidence="3" id="KW-1185">Reference proteome</keyword>
<gene>
    <name evidence="2" type="ORF">CVO77_16585</name>
</gene>
<feature type="domain" description="HEPN/Toprim N-terminal" evidence="1">
    <location>
        <begin position="1"/>
        <end position="222"/>
    </location>
</feature>